<gene>
    <name evidence="1" type="ORF">FNH13_09340</name>
</gene>
<protein>
    <submittedName>
        <fullName evidence="1">Uncharacterized protein</fullName>
    </submittedName>
</protein>
<evidence type="ECO:0000313" key="1">
    <source>
        <dbReference type="EMBL" id="QDO88517.1"/>
    </source>
</evidence>
<dbReference type="RefSeq" id="WP_143783195.1">
    <property type="nucleotide sequence ID" value="NZ_CP041616.1"/>
</dbReference>
<dbReference type="OrthoDB" id="9813767at2"/>
<dbReference type="Proteomes" id="UP000315395">
    <property type="component" value="Chromosome"/>
</dbReference>
<accession>A0A516GAG4</accession>
<dbReference type="AlphaFoldDB" id="A0A516GAG4"/>
<reference evidence="1 2" key="1">
    <citation type="submission" date="2019-07" db="EMBL/GenBank/DDBJ databases">
        <title>complete genome sequencing of Ornithinimicrobium sp. H23M54.</title>
        <authorList>
            <person name="Bae J.-W."/>
            <person name="Lee S.-Y."/>
        </authorList>
    </citation>
    <scope>NUCLEOTIDE SEQUENCE [LARGE SCALE GENOMIC DNA]</scope>
    <source>
        <strain evidence="1 2">H23M54</strain>
    </source>
</reference>
<sequence>MRTTVDIDDRVLAVARSRARTHRITLGRAISELALKGYEAQEAEVALGGDDFPMLPEVDGHVITDDMVERALADDA</sequence>
<dbReference type="EMBL" id="CP041616">
    <property type="protein sequence ID" value="QDO88517.1"/>
    <property type="molecule type" value="Genomic_DNA"/>
</dbReference>
<organism evidence="1 2">
    <name type="scientific">Ornithinimicrobium ciconiae</name>
    <dbReference type="NCBI Taxonomy" id="2594265"/>
    <lineage>
        <taxon>Bacteria</taxon>
        <taxon>Bacillati</taxon>
        <taxon>Actinomycetota</taxon>
        <taxon>Actinomycetes</taxon>
        <taxon>Micrococcales</taxon>
        <taxon>Ornithinimicrobiaceae</taxon>
        <taxon>Ornithinimicrobium</taxon>
    </lineage>
</organism>
<evidence type="ECO:0000313" key="2">
    <source>
        <dbReference type="Proteomes" id="UP000315395"/>
    </source>
</evidence>
<name>A0A516GAG4_9MICO</name>
<keyword evidence="2" id="KW-1185">Reference proteome</keyword>
<dbReference type="KEGG" id="orz:FNH13_09340"/>
<proteinExistence type="predicted"/>